<evidence type="ECO:0000313" key="1">
    <source>
        <dbReference type="EMBL" id="KAL3404770.1"/>
    </source>
</evidence>
<evidence type="ECO:0000313" key="2">
    <source>
        <dbReference type="Proteomes" id="UP001627154"/>
    </source>
</evidence>
<reference evidence="1 2" key="1">
    <citation type="journal article" date="2024" name="bioRxiv">
        <title>A reference genome for Trichogramma kaykai: A tiny desert-dwelling parasitoid wasp with competing sex-ratio distorters.</title>
        <authorList>
            <person name="Culotta J."/>
            <person name="Lindsey A.R."/>
        </authorList>
    </citation>
    <scope>NUCLEOTIDE SEQUENCE [LARGE SCALE GENOMIC DNA]</scope>
    <source>
        <strain evidence="1 2">KSX58</strain>
    </source>
</reference>
<organism evidence="1 2">
    <name type="scientific">Trichogramma kaykai</name>
    <dbReference type="NCBI Taxonomy" id="54128"/>
    <lineage>
        <taxon>Eukaryota</taxon>
        <taxon>Metazoa</taxon>
        <taxon>Ecdysozoa</taxon>
        <taxon>Arthropoda</taxon>
        <taxon>Hexapoda</taxon>
        <taxon>Insecta</taxon>
        <taxon>Pterygota</taxon>
        <taxon>Neoptera</taxon>
        <taxon>Endopterygota</taxon>
        <taxon>Hymenoptera</taxon>
        <taxon>Apocrita</taxon>
        <taxon>Proctotrupomorpha</taxon>
        <taxon>Chalcidoidea</taxon>
        <taxon>Trichogrammatidae</taxon>
        <taxon>Trichogramma</taxon>
    </lineage>
</organism>
<keyword evidence="2" id="KW-1185">Reference proteome</keyword>
<proteinExistence type="predicted"/>
<dbReference type="EMBL" id="JBJJXI010000023">
    <property type="protein sequence ID" value="KAL3404770.1"/>
    <property type="molecule type" value="Genomic_DNA"/>
</dbReference>
<gene>
    <name evidence="1" type="ORF">TKK_002803</name>
</gene>
<accession>A0ABD2XHY0</accession>
<dbReference type="AlphaFoldDB" id="A0ABD2XHY0"/>
<protein>
    <submittedName>
        <fullName evidence="1">Uncharacterized protein</fullName>
    </submittedName>
</protein>
<dbReference type="Proteomes" id="UP001627154">
    <property type="component" value="Unassembled WGS sequence"/>
</dbReference>
<sequence length="181" mass="20787">MKNAIWSTYYHYSSNDDNPKHQNCPRDENSWCEWQKAAIKGEFKSFKHSYAALPTDVLVAVKPIYEDLSKDSLLERCVKGFTQNNNESLNQIIWKITPKILSGTSNIVEIAANVASCVFNEGCFALLAFLEEMCVSLGPSAHEWARLQDMHRITRADKKLQMQLKKAELFVDKLRIVQKIF</sequence>
<comment type="caution">
    <text evidence="1">The sequence shown here is derived from an EMBL/GenBank/DDBJ whole genome shotgun (WGS) entry which is preliminary data.</text>
</comment>
<name>A0ABD2XHY0_9HYME</name>